<evidence type="ECO:0000313" key="1">
    <source>
        <dbReference type="EMBL" id="MDN3238379.1"/>
    </source>
</evidence>
<dbReference type="Proteomes" id="UP001171902">
    <property type="component" value="Unassembled WGS sequence"/>
</dbReference>
<reference evidence="1" key="1">
    <citation type="submission" date="2023-06" db="EMBL/GenBank/DDBJ databases">
        <title>Gycomyces niveus sp.nov., a novel actinomycete isolated from soil in Shouguang.</title>
        <authorList>
            <person name="Yang X."/>
            <person name="Zhao J."/>
        </authorList>
    </citation>
    <scope>NUCLEOTIDE SEQUENCE</scope>
    <source>
        <strain evidence="1">NEAU C2</strain>
    </source>
</reference>
<dbReference type="EMBL" id="JAUEMJ010000001">
    <property type="protein sequence ID" value="MDN3238379.1"/>
    <property type="molecule type" value="Genomic_DNA"/>
</dbReference>
<comment type="caution">
    <text evidence="1">The sequence shown here is derived from an EMBL/GenBank/DDBJ whole genome shotgun (WGS) entry which is preliminary data.</text>
</comment>
<protein>
    <submittedName>
        <fullName evidence="1">Uncharacterized protein</fullName>
    </submittedName>
</protein>
<proteinExistence type="predicted"/>
<name>A0ABT7YIC6_9ACTN</name>
<evidence type="ECO:0000313" key="2">
    <source>
        <dbReference type="Proteomes" id="UP001171902"/>
    </source>
</evidence>
<gene>
    <name evidence="1" type="ORF">QWI33_01480</name>
</gene>
<accession>A0ABT7YIC6</accession>
<keyword evidence="2" id="KW-1185">Reference proteome</keyword>
<dbReference type="RefSeq" id="WP_289954159.1">
    <property type="nucleotide sequence ID" value="NZ_JAUEMJ010000001.1"/>
</dbReference>
<sequence>MTGTTRPLPDRYPDLEEVGRFRCKDIEFDALPVRMTITPGEDTVALWELEDGHPVQWMGTGFRVDAEPPGLYLNFKYERRMSWARRDALARLAAEFWMS</sequence>
<organism evidence="1 2">
    <name type="scientific">Glycomyces tritici</name>
    <dbReference type="NCBI Taxonomy" id="2665176"/>
    <lineage>
        <taxon>Bacteria</taxon>
        <taxon>Bacillati</taxon>
        <taxon>Actinomycetota</taxon>
        <taxon>Actinomycetes</taxon>
        <taxon>Glycomycetales</taxon>
        <taxon>Glycomycetaceae</taxon>
        <taxon>Glycomyces</taxon>
    </lineage>
</organism>